<dbReference type="InterPro" id="IPR000831">
    <property type="entry name" value="Trp_repress"/>
</dbReference>
<dbReference type="GO" id="GO:0043565">
    <property type="term" value="F:sequence-specific DNA binding"/>
    <property type="evidence" value="ECO:0007669"/>
    <property type="project" value="InterPro"/>
</dbReference>
<proteinExistence type="predicted"/>
<sequence>MYIKKLPQEPIEQLFNAILSLKTKEECAAFFDDLCTMNEIKAFVQRLEVARLLKEGNTYMDIQIETNASSSTITRVKKLLDYGSKGYQTVLERGENYVKS</sequence>
<dbReference type="EMBL" id="JACCBX010000002">
    <property type="protein sequence ID" value="NYE04349.1"/>
    <property type="molecule type" value="Genomic_DNA"/>
</dbReference>
<reference evidence="2" key="2">
    <citation type="submission" date="2020-08" db="EMBL/GenBank/DDBJ databases">
        <title>The Agave Microbiome: Exploring the role of microbial communities in plant adaptations to desert environments.</title>
        <authorList>
            <person name="Partida-Martinez L.P."/>
        </authorList>
    </citation>
    <scope>NUCLEOTIDE SEQUENCE [LARGE SCALE GENOMIC DNA]</scope>
    <source>
        <strain evidence="2">AT2.8</strain>
    </source>
</reference>
<dbReference type="AlphaFoldDB" id="A0A852T911"/>
<accession>A0A852T911</accession>
<gene>
    <name evidence="1" type="ORF">F4694_001093</name>
</gene>
<organism evidence="1 2">
    <name type="scientific">Neobacillus niacini</name>
    <dbReference type="NCBI Taxonomy" id="86668"/>
    <lineage>
        <taxon>Bacteria</taxon>
        <taxon>Bacillati</taxon>
        <taxon>Bacillota</taxon>
        <taxon>Bacilli</taxon>
        <taxon>Bacillales</taxon>
        <taxon>Bacillaceae</taxon>
        <taxon>Neobacillus</taxon>
    </lineage>
</organism>
<dbReference type="PANTHER" id="PTHR40080">
    <property type="entry name" value="LMO1763 PROTEIN"/>
    <property type="match status" value="1"/>
</dbReference>
<dbReference type="NCBIfam" id="TIGR02531">
    <property type="entry name" value="yecD_yerC"/>
    <property type="match status" value="1"/>
</dbReference>
<reference evidence="2" key="1">
    <citation type="submission" date="2020-07" db="EMBL/GenBank/DDBJ databases">
        <authorList>
            <person name="Partida-Martinez L."/>
            <person name="Huntemann M."/>
            <person name="Clum A."/>
            <person name="Wang J."/>
            <person name="Palaniappan K."/>
            <person name="Ritter S."/>
            <person name="Chen I.-M."/>
            <person name="Stamatis D."/>
            <person name="Reddy T."/>
            <person name="O'Malley R."/>
            <person name="Daum C."/>
            <person name="Shapiro N."/>
            <person name="Ivanova N."/>
            <person name="Kyrpides N."/>
            <person name="Woyke T."/>
        </authorList>
    </citation>
    <scope>NUCLEOTIDE SEQUENCE [LARGE SCALE GENOMIC DNA]</scope>
    <source>
        <strain evidence="2">AT2.8</strain>
    </source>
</reference>
<dbReference type="InterPro" id="IPR038116">
    <property type="entry name" value="TrpR-like_sf"/>
</dbReference>
<dbReference type="Pfam" id="PF01371">
    <property type="entry name" value="Trp_repressor"/>
    <property type="match status" value="1"/>
</dbReference>
<dbReference type="GO" id="GO:0003700">
    <property type="term" value="F:DNA-binding transcription factor activity"/>
    <property type="evidence" value="ECO:0007669"/>
    <property type="project" value="InterPro"/>
</dbReference>
<comment type="caution">
    <text evidence="1">The sequence shown here is derived from an EMBL/GenBank/DDBJ whole genome shotgun (WGS) entry which is preliminary data.</text>
</comment>
<protein>
    <submittedName>
        <fullName evidence="1">TrpR-related protein YerC/YecD</fullName>
    </submittedName>
</protein>
<dbReference type="SUPFAM" id="SSF48295">
    <property type="entry name" value="TrpR-like"/>
    <property type="match status" value="1"/>
</dbReference>
<dbReference type="PANTHER" id="PTHR40080:SF1">
    <property type="entry name" value="TRPR-LIKE PROTEIN YERC_YECD"/>
    <property type="match status" value="1"/>
</dbReference>
<evidence type="ECO:0000313" key="1">
    <source>
        <dbReference type="EMBL" id="NYE04349.1"/>
    </source>
</evidence>
<dbReference type="InterPro" id="IPR010921">
    <property type="entry name" value="Trp_repressor/repl_initiator"/>
</dbReference>
<dbReference type="Gene3D" id="1.10.1270.10">
    <property type="entry name" value="TrpR-like"/>
    <property type="match status" value="1"/>
</dbReference>
<dbReference type="InterPro" id="IPR013368">
    <property type="entry name" value="YecD_YerC"/>
</dbReference>
<dbReference type="Proteomes" id="UP000548423">
    <property type="component" value="Unassembled WGS sequence"/>
</dbReference>
<name>A0A852T911_9BACI</name>
<evidence type="ECO:0000313" key="2">
    <source>
        <dbReference type="Proteomes" id="UP000548423"/>
    </source>
</evidence>
<dbReference type="PIRSF" id="PIRSF012508">
    <property type="entry name" value="YerC"/>
    <property type="match status" value="1"/>
</dbReference>